<name>A0AAV9XVL2_9CRYT</name>
<proteinExistence type="inferred from homology"/>
<dbReference type="PROSITE" id="PS51329">
    <property type="entry name" value="C_CAP_COFACTOR_C"/>
    <property type="match status" value="1"/>
</dbReference>
<dbReference type="InterPro" id="IPR016098">
    <property type="entry name" value="CAP/MinC_C"/>
</dbReference>
<protein>
    <recommendedName>
        <fullName evidence="2">C-CAP/cofactor C-like domain-containing protein</fullName>
    </recommendedName>
</protein>
<dbReference type="InterPro" id="IPR036223">
    <property type="entry name" value="CAP_C_sf"/>
</dbReference>
<dbReference type="EMBL" id="JAWDEY010000034">
    <property type="protein sequence ID" value="KAK6588309.1"/>
    <property type="molecule type" value="Genomic_DNA"/>
</dbReference>
<evidence type="ECO:0000313" key="4">
    <source>
        <dbReference type="Proteomes" id="UP001311799"/>
    </source>
</evidence>
<dbReference type="InterPro" id="IPR017901">
    <property type="entry name" value="C-CAP_CF_C-like"/>
</dbReference>
<comment type="similarity">
    <text evidence="1">Belongs to the TBCC family.</text>
</comment>
<evidence type="ECO:0000256" key="1">
    <source>
        <dbReference type="ARBA" id="ARBA00008848"/>
    </source>
</evidence>
<dbReference type="Proteomes" id="UP001311799">
    <property type="component" value="Unassembled WGS sequence"/>
</dbReference>
<dbReference type="SUPFAM" id="SSF69340">
    <property type="entry name" value="C-terminal domain of adenylylcyclase associated protein"/>
    <property type="match status" value="1"/>
</dbReference>
<dbReference type="AlphaFoldDB" id="A0AAV9XVL2"/>
<comment type="caution">
    <text evidence="3">The sequence shown here is derived from an EMBL/GenBank/DDBJ whole genome shotgun (WGS) entry which is preliminary data.</text>
</comment>
<keyword evidence="4" id="KW-1185">Reference proteome</keyword>
<sequence length="616" mass="71849">MNLVLIPKVEFILQLYIGLELKEATSRGEDVLYLYLSLLKEFSGNSVFLGFETWRNFVIGQELMLGKRSDDNKHESNEFNLSYAFWSLKKRLLGIQEVEKLYLFSSSNLSLYWVNLVGNLVLEDNTRTKFSEFSDFGKDNSVKKCFYRWTKNPGIKREKNNSLVLNNNFKDKLNENLSNKVIEKLYYNSYGERIEVITEIFAMFVLIQFIFAGNNSHFNEFDKTSGIYSKESYITIIKYFQRNLSILLRINPLFIRKGDSIEIDNGMELFNLFFNNIPVKADGSNEQIYTENNKIKLKSFSIEYFNYHLLPESSNEMIICILLNKSSKMINFQFLESFYIINETDGTKNEKVTYYLSKKVVNSLNKYILLEDIENNSENNDENITSSYAKNSDSFFDKRKYSGREEIIYSDDIHNIMTANSCHLNLFITKPIGVLYLVNCTDCNVYCLDLIGNIRVENCTGINIHSDCMSISLRQCLNCNIFIHSQFSPSIINSNNIYLGPFNIHCTNRKTSYLCSSENGLLTENWCFPISFNSSFNIIEPKKLYVLELMVIDDSEPNKLTKVQNFPLPKLYQQNFAERKSNLEIFRNMDASSRKEVIDHFIDWVRSKHVFQSSHT</sequence>
<evidence type="ECO:0000259" key="2">
    <source>
        <dbReference type="PROSITE" id="PS51329"/>
    </source>
</evidence>
<dbReference type="Gene3D" id="2.160.20.70">
    <property type="match status" value="1"/>
</dbReference>
<reference evidence="3 4" key="1">
    <citation type="submission" date="2023-10" db="EMBL/GenBank/DDBJ databases">
        <title>Comparative genomics analysis reveals potential genetic determinants of host preference in Cryptosporidium xiaoi.</title>
        <authorList>
            <person name="Xiao L."/>
            <person name="Li J."/>
        </authorList>
    </citation>
    <scope>NUCLEOTIDE SEQUENCE [LARGE SCALE GENOMIC DNA]</scope>
    <source>
        <strain evidence="3 4">52996</strain>
    </source>
</reference>
<evidence type="ECO:0000313" key="3">
    <source>
        <dbReference type="EMBL" id="KAK6588309.1"/>
    </source>
</evidence>
<accession>A0AAV9XVL2</accession>
<dbReference type="InterPro" id="IPR012945">
    <property type="entry name" value="Tubulin-bd_cofactor_C_dom"/>
</dbReference>
<organism evidence="3 4">
    <name type="scientific">Cryptosporidium xiaoi</name>
    <dbReference type="NCBI Taxonomy" id="659607"/>
    <lineage>
        <taxon>Eukaryota</taxon>
        <taxon>Sar</taxon>
        <taxon>Alveolata</taxon>
        <taxon>Apicomplexa</taxon>
        <taxon>Conoidasida</taxon>
        <taxon>Coccidia</taxon>
        <taxon>Eucoccidiorida</taxon>
        <taxon>Eimeriorina</taxon>
        <taxon>Cryptosporidiidae</taxon>
        <taxon>Cryptosporidium</taxon>
    </lineage>
</organism>
<feature type="domain" description="C-CAP/cofactor C-like" evidence="2">
    <location>
        <begin position="389"/>
        <end position="530"/>
    </location>
</feature>
<dbReference type="Pfam" id="PF07986">
    <property type="entry name" value="TBCC"/>
    <property type="match status" value="1"/>
</dbReference>
<gene>
    <name evidence="3" type="ORF">RS030_6736</name>
</gene>